<protein>
    <submittedName>
        <fullName evidence="3">Tripartite-type tricarboxylate transporter, receptor component TctC</fullName>
    </submittedName>
</protein>
<evidence type="ECO:0000256" key="1">
    <source>
        <dbReference type="ARBA" id="ARBA00006987"/>
    </source>
</evidence>
<dbReference type="PANTHER" id="PTHR42928">
    <property type="entry name" value="TRICARBOXYLATE-BINDING PROTEIN"/>
    <property type="match status" value="1"/>
</dbReference>
<accession>A0A1M7T0Y8</accession>
<feature type="chain" id="PRO_5012478204" evidence="2">
    <location>
        <begin position="29"/>
        <end position="328"/>
    </location>
</feature>
<reference evidence="4" key="1">
    <citation type="submission" date="2016-11" db="EMBL/GenBank/DDBJ databases">
        <authorList>
            <person name="Varghese N."/>
            <person name="Submissions S."/>
        </authorList>
    </citation>
    <scope>NUCLEOTIDE SEQUENCE [LARGE SCALE GENOMIC DNA]</scope>
    <source>
        <strain evidence="4">GAS401</strain>
    </source>
</reference>
<dbReference type="CDD" id="cd13578">
    <property type="entry name" value="PBP2_Bug27"/>
    <property type="match status" value="1"/>
</dbReference>
<keyword evidence="4" id="KW-1185">Reference proteome</keyword>
<name>A0A1M7T0Y8_9BRAD</name>
<feature type="signal peptide" evidence="2">
    <location>
        <begin position="1"/>
        <end position="28"/>
    </location>
</feature>
<keyword evidence="2" id="KW-0732">Signal</keyword>
<proteinExistence type="inferred from homology"/>
<gene>
    <name evidence="3" type="ORF">SAMN05444170_0549</name>
</gene>
<dbReference type="Gene3D" id="3.40.190.10">
    <property type="entry name" value="Periplasmic binding protein-like II"/>
    <property type="match status" value="1"/>
</dbReference>
<organism evidence="3 4">
    <name type="scientific">Bradyrhizobium erythrophlei</name>
    <dbReference type="NCBI Taxonomy" id="1437360"/>
    <lineage>
        <taxon>Bacteria</taxon>
        <taxon>Pseudomonadati</taxon>
        <taxon>Pseudomonadota</taxon>
        <taxon>Alphaproteobacteria</taxon>
        <taxon>Hyphomicrobiales</taxon>
        <taxon>Nitrobacteraceae</taxon>
        <taxon>Bradyrhizobium</taxon>
    </lineage>
</organism>
<dbReference type="Proteomes" id="UP000184096">
    <property type="component" value="Chromosome I"/>
</dbReference>
<dbReference type="SUPFAM" id="SSF53850">
    <property type="entry name" value="Periplasmic binding protein-like II"/>
    <property type="match status" value="1"/>
</dbReference>
<evidence type="ECO:0000313" key="3">
    <source>
        <dbReference type="EMBL" id="SHN64287.1"/>
    </source>
</evidence>
<dbReference type="PANTHER" id="PTHR42928:SF5">
    <property type="entry name" value="BLR1237 PROTEIN"/>
    <property type="match status" value="1"/>
</dbReference>
<dbReference type="InterPro" id="IPR042100">
    <property type="entry name" value="Bug_dom1"/>
</dbReference>
<sequence length="328" mass="34536">MPIRSSAVLVATFALTIAVPLLGNAARADDFPSRPIHLIVPYAAGGSADATARVIAKQVSKRTGQTIVVENRGGSASILGTEFVNKADPDGYTLLLGQSGPISINPAIYKELPYDPVKDFAPVSLTSTYPYLMVVNRSLGVKTLQEFVTLAKSKPGALNYGTTGVGASNHLLTELFNLKAGIKLTHIPYRGTALAVADLVAGQVQVVFSDPISALQLVNSGMLVALAVTSKDRSPVAPNVPTISESGYPGFDAVGWHGILAPAKTPPAIVAKLNAEIVQALKDPETKSLLESQAIQVVGSSPQEFADYIKQDIALWKEVAEQAKIEVK</sequence>
<keyword evidence="3" id="KW-0675">Receptor</keyword>
<evidence type="ECO:0000256" key="2">
    <source>
        <dbReference type="SAM" id="SignalP"/>
    </source>
</evidence>
<dbReference type="AlphaFoldDB" id="A0A1M7T0Y8"/>
<dbReference type="InterPro" id="IPR005064">
    <property type="entry name" value="BUG"/>
</dbReference>
<dbReference type="Gene3D" id="3.40.190.150">
    <property type="entry name" value="Bordetella uptake gene, domain 1"/>
    <property type="match status" value="1"/>
</dbReference>
<dbReference type="PIRSF" id="PIRSF017082">
    <property type="entry name" value="YflP"/>
    <property type="match status" value="1"/>
</dbReference>
<dbReference type="EMBL" id="LT670849">
    <property type="protein sequence ID" value="SHN64287.1"/>
    <property type="molecule type" value="Genomic_DNA"/>
</dbReference>
<dbReference type="OrthoDB" id="7250553at2"/>
<dbReference type="Pfam" id="PF03401">
    <property type="entry name" value="TctC"/>
    <property type="match status" value="1"/>
</dbReference>
<comment type="similarity">
    <text evidence="1">Belongs to the UPF0065 (bug) family.</text>
</comment>
<evidence type="ECO:0000313" key="4">
    <source>
        <dbReference type="Proteomes" id="UP000184096"/>
    </source>
</evidence>